<dbReference type="AlphaFoldDB" id="A0A0F9FG47"/>
<reference evidence="1" key="1">
    <citation type="journal article" date="2015" name="Nature">
        <title>Complex archaea that bridge the gap between prokaryotes and eukaryotes.</title>
        <authorList>
            <person name="Spang A."/>
            <person name="Saw J.H."/>
            <person name="Jorgensen S.L."/>
            <person name="Zaremba-Niedzwiedzka K."/>
            <person name="Martijn J."/>
            <person name="Lind A.E."/>
            <person name="van Eijk R."/>
            <person name="Schleper C."/>
            <person name="Guy L."/>
            <person name="Ettema T.J."/>
        </authorList>
    </citation>
    <scope>NUCLEOTIDE SEQUENCE</scope>
</reference>
<gene>
    <name evidence="1" type="ORF">LCGC14_1956670</name>
</gene>
<protein>
    <submittedName>
        <fullName evidence="1">Uncharacterized protein</fullName>
    </submittedName>
</protein>
<sequence length="141" mass="16136">MNEKLREKVAETIFNRDYGIAELGSWAWQIWAPGAKEKLCLFADQILQLCEEETRKQLRTALEQSRKGEPIDLSEEWFELFSAIQNNGISKAAEDHTSHLVDDVIHLEEELKVGNALTAKLTDQCRELEARLKEKHKEGSG</sequence>
<accession>A0A0F9FG47</accession>
<proteinExistence type="predicted"/>
<evidence type="ECO:0000313" key="1">
    <source>
        <dbReference type="EMBL" id="KKL85243.1"/>
    </source>
</evidence>
<dbReference type="EMBL" id="LAZR01021462">
    <property type="protein sequence ID" value="KKL85243.1"/>
    <property type="molecule type" value="Genomic_DNA"/>
</dbReference>
<organism evidence="1">
    <name type="scientific">marine sediment metagenome</name>
    <dbReference type="NCBI Taxonomy" id="412755"/>
    <lineage>
        <taxon>unclassified sequences</taxon>
        <taxon>metagenomes</taxon>
        <taxon>ecological metagenomes</taxon>
    </lineage>
</organism>
<comment type="caution">
    <text evidence="1">The sequence shown here is derived from an EMBL/GenBank/DDBJ whole genome shotgun (WGS) entry which is preliminary data.</text>
</comment>
<name>A0A0F9FG47_9ZZZZ</name>